<sequence>MPANKTADTPPVESLDLTAQVVPPVLPKQQALKLAGKTAAKPAAKPAASDETPIISYRHGETRKNNPEVGMVNDANDPAQPKTEWAYNPHLAPELQFDSSRAAVEQLIVRRWRVAMRR</sequence>
<reference evidence="2 3" key="1">
    <citation type="submission" date="2017-01" db="EMBL/GenBank/DDBJ databases">
        <title>Novel large sulfur bacteria in the metagenomes of groundwater-fed chemosynthetic microbial mats in the Lake Huron basin.</title>
        <authorList>
            <person name="Sharrar A.M."/>
            <person name="Flood B.E."/>
            <person name="Bailey J.V."/>
            <person name="Jones D.S."/>
            <person name="Biddanda B."/>
            <person name="Ruberg S.A."/>
            <person name="Marcus D.N."/>
            <person name="Dick G.J."/>
        </authorList>
    </citation>
    <scope>NUCLEOTIDE SEQUENCE [LARGE SCALE GENOMIC DNA]</scope>
    <source>
        <strain evidence="2">A8</strain>
    </source>
</reference>
<protein>
    <submittedName>
        <fullName evidence="2">Uncharacterized protein</fullName>
    </submittedName>
</protein>
<evidence type="ECO:0000313" key="2">
    <source>
        <dbReference type="EMBL" id="OQX06020.1"/>
    </source>
</evidence>
<gene>
    <name evidence="2" type="ORF">BWK73_32055</name>
</gene>
<proteinExistence type="predicted"/>
<comment type="caution">
    <text evidence="2">The sequence shown here is derived from an EMBL/GenBank/DDBJ whole genome shotgun (WGS) entry which is preliminary data.</text>
</comment>
<name>A0A1Y1QI98_9GAMM</name>
<dbReference type="AlphaFoldDB" id="A0A1Y1QI98"/>
<accession>A0A1Y1QI98</accession>
<organism evidence="2 3">
    <name type="scientific">Thiothrix lacustris</name>
    <dbReference type="NCBI Taxonomy" id="525917"/>
    <lineage>
        <taxon>Bacteria</taxon>
        <taxon>Pseudomonadati</taxon>
        <taxon>Pseudomonadota</taxon>
        <taxon>Gammaproteobacteria</taxon>
        <taxon>Thiotrichales</taxon>
        <taxon>Thiotrichaceae</taxon>
        <taxon>Thiothrix</taxon>
    </lineage>
</organism>
<feature type="region of interest" description="Disordered" evidence="1">
    <location>
        <begin position="33"/>
        <end position="83"/>
    </location>
</feature>
<evidence type="ECO:0000313" key="3">
    <source>
        <dbReference type="Proteomes" id="UP000192491"/>
    </source>
</evidence>
<dbReference type="Proteomes" id="UP000192491">
    <property type="component" value="Unassembled WGS sequence"/>
</dbReference>
<evidence type="ECO:0000256" key="1">
    <source>
        <dbReference type="SAM" id="MobiDB-lite"/>
    </source>
</evidence>
<dbReference type="EMBL" id="MTEJ01000263">
    <property type="protein sequence ID" value="OQX06020.1"/>
    <property type="molecule type" value="Genomic_DNA"/>
</dbReference>
<feature type="compositionally biased region" description="Low complexity" evidence="1">
    <location>
        <begin position="33"/>
        <end position="47"/>
    </location>
</feature>